<evidence type="ECO:0000313" key="2">
    <source>
        <dbReference type="Proteomes" id="UP000078540"/>
    </source>
</evidence>
<evidence type="ECO:0000313" key="1">
    <source>
        <dbReference type="EMBL" id="KYM85712.1"/>
    </source>
</evidence>
<gene>
    <name evidence="1" type="ORF">ALC53_04493</name>
</gene>
<reference evidence="1 2" key="1">
    <citation type="submission" date="2015-09" db="EMBL/GenBank/DDBJ databases">
        <title>Atta colombica WGS genome.</title>
        <authorList>
            <person name="Nygaard S."/>
            <person name="Hu H."/>
            <person name="Boomsma J."/>
            <person name="Zhang G."/>
        </authorList>
    </citation>
    <scope>NUCLEOTIDE SEQUENCE [LARGE SCALE GENOMIC DNA]</scope>
    <source>
        <strain evidence="1">Treedump-2</strain>
        <tissue evidence="1">Whole body</tissue>
    </source>
</reference>
<accession>A0A195BLN5</accession>
<organism evidence="1 2">
    <name type="scientific">Atta colombica</name>
    <dbReference type="NCBI Taxonomy" id="520822"/>
    <lineage>
        <taxon>Eukaryota</taxon>
        <taxon>Metazoa</taxon>
        <taxon>Ecdysozoa</taxon>
        <taxon>Arthropoda</taxon>
        <taxon>Hexapoda</taxon>
        <taxon>Insecta</taxon>
        <taxon>Pterygota</taxon>
        <taxon>Neoptera</taxon>
        <taxon>Endopterygota</taxon>
        <taxon>Hymenoptera</taxon>
        <taxon>Apocrita</taxon>
        <taxon>Aculeata</taxon>
        <taxon>Formicoidea</taxon>
        <taxon>Formicidae</taxon>
        <taxon>Myrmicinae</taxon>
        <taxon>Atta</taxon>
    </lineage>
</organism>
<name>A0A195BLN5_9HYME</name>
<proteinExistence type="predicted"/>
<dbReference type="Proteomes" id="UP000078540">
    <property type="component" value="Unassembled WGS sequence"/>
</dbReference>
<feature type="non-terminal residue" evidence="1">
    <location>
        <position position="1"/>
    </location>
</feature>
<evidence type="ECO:0008006" key="3">
    <source>
        <dbReference type="Google" id="ProtNLM"/>
    </source>
</evidence>
<protein>
    <recommendedName>
        <fullName evidence="3">Reverse transcriptase domain-containing protein</fullName>
    </recommendedName>
</protein>
<dbReference type="EMBL" id="KQ976450">
    <property type="protein sequence ID" value="KYM85712.1"/>
    <property type="molecule type" value="Genomic_DNA"/>
</dbReference>
<keyword evidence="2" id="KW-1185">Reference proteome</keyword>
<sequence length="47" mass="5364">FYADRCRNENVMKAVLSILDFSKAFNTVNSELLTVKLHHYGLCDSSL</sequence>
<dbReference type="AlphaFoldDB" id="A0A195BLN5"/>